<gene>
    <name evidence="3" type="ORF">Fcan01_17329</name>
</gene>
<evidence type="ECO:0000256" key="1">
    <source>
        <dbReference type="ARBA" id="ARBA00009526"/>
    </source>
</evidence>
<dbReference type="GO" id="GO:0016020">
    <property type="term" value="C:membrane"/>
    <property type="evidence" value="ECO:0007669"/>
    <property type="project" value="TreeGrafter"/>
</dbReference>
<dbReference type="OMA" id="IRIAQYW"/>
<sequence length="377" mass="42528">MEILSQKLNFYHSFNLPGDSLTISLAISTSISHLPITGDSFSSLKMPQTLLHLKNDQLRALADNQRPSRAYLAPGRAVINDIFESIRQSDEISLDRARKAGSIGKGTALGDEFCPDFDLVCFINGHMPPFSPALIQAFLRAVKKADRTTQWQIQSITYNQHSVQVEVVTGEGVTFKLDILPAANLVQGDHLLNAMERLSIQEKCVGKTMRDRCKRFRERQNFSTSLAEATVSFVRAVPLNVSRIIRIAQYWDKCVDLGGARLTGRSYLIELVAMGTNLGRKPNRGLQARFSHFLHQMRTLSSACIVFTENYEESQIPADVRRQRPLILDPINPFNNLGFQLRKPEMAGVLQRWREAAEETLDFIGSKNDDVEAWFIF</sequence>
<proteinExistence type="inferred from homology"/>
<dbReference type="SUPFAM" id="SSF81631">
    <property type="entry name" value="PAP/OAS1 substrate-binding domain"/>
    <property type="match status" value="1"/>
</dbReference>
<dbReference type="Proteomes" id="UP000198287">
    <property type="component" value="Unassembled WGS sequence"/>
</dbReference>
<comment type="similarity">
    <text evidence="1">Belongs to the 2-5A synthase family.</text>
</comment>
<dbReference type="EMBL" id="LNIX01000012">
    <property type="protein sequence ID" value="OXA47887.1"/>
    <property type="molecule type" value="Genomic_DNA"/>
</dbReference>
<organism evidence="3 4">
    <name type="scientific">Folsomia candida</name>
    <name type="common">Springtail</name>
    <dbReference type="NCBI Taxonomy" id="158441"/>
    <lineage>
        <taxon>Eukaryota</taxon>
        <taxon>Metazoa</taxon>
        <taxon>Ecdysozoa</taxon>
        <taxon>Arthropoda</taxon>
        <taxon>Hexapoda</taxon>
        <taxon>Collembola</taxon>
        <taxon>Entomobryomorpha</taxon>
        <taxon>Isotomoidea</taxon>
        <taxon>Isotomidae</taxon>
        <taxon>Proisotominae</taxon>
        <taxon>Folsomia</taxon>
    </lineage>
</organism>
<dbReference type="GO" id="GO:0001730">
    <property type="term" value="F:2'-5'-oligoadenylate synthetase activity"/>
    <property type="evidence" value="ECO:0007669"/>
    <property type="project" value="TreeGrafter"/>
</dbReference>
<dbReference type="Pfam" id="PF10421">
    <property type="entry name" value="OAS1_C"/>
    <property type="match status" value="1"/>
</dbReference>
<dbReference type="PANTHER" id="PTHR11258:SF11">
    <property type="entry name" value="C2H2-TYPE DOMAIN-CONTAINING PROTEIN"/>
    <property type="match status" value="1"/>
</dbReference>
<feature type="domain" description="2'-5'-oligoadenylate synthetase 1" evidence="2">
    <location>
        <begin position="208"/>
        <end position="341"/>
    </location>
</feature>
<dbReference type="OrthoDB" id="415134at2759"/>
<dbReference type="AlphaFoldDB" id="A0A226DT65"/>
<reference evidence="3 4" key="1">
    <citation type="submission" date="2015-12" db="EMBL/GenBank/DDBJ databases">
        <title>The genome of Folsomia candida.</title>
        <authorList>
            <person name="Faddeeva A."/>
            <person name="Derks M.F."/>
            <person name="Anvar Y."/>
            <person name="Smit S."/>
            <person name="Van Straalen N."/>
            <person name="Roelofs D."/>
        </authorList>
    </citation>
    <scope>NUCLEOTIDE SEQUENCE [LARGE SCALE GENOMIC DNA]</scope>
    <source>
        <strain evidence="3 4">VU population</strain>
        <tissue evidence="3">Whole body</tissue>
    </source>
</reference>
<evidence type="ECO:0000313" key="4">
    <source>
        <dbReference type="Proteomes" id="UP000198287"/>
    </source>
</evidence>
<dbReference type="GO" id="GO:0003725">
    <property type="term" value="F:double-stranded RNA binding"/>
    <property type="evidence" value="ECO:0007669"/>
    <property type="project" value="TreeGrafter"/>
</dbReference>
<dbReference type="GO" id="GO:0005654">
    <property type="term" value="C:nucleoplasm"/>
    <property type="evidence" value="ECO:0007669"/>
    <property type="project" value="TreeGrafter"/>
</dbReference>
<dbReference type="InterPro" id="IPR018952">
    <property type="entry name" value="2-5-oligoAdlate_synth_1_dom2/C"/>
</dbReference>
<evidence type="ECO:0000313" key="3">
    <source>
        <dbReference type="EMBL" id="OXA47887.1"/>
    </source>
</evidence>
<keyword evidence="4" id="KW-1185">Reference proteome</keyword>
<dbReference type="SUPFAM" id="SSF81301">
    <property type="entry name" value="Nucleotidyltransferase"/>
    <property type="match status" value="1"/>
</dbReference>
<protein>
    <recommendedName>
        <fullName evidence="2">2'-5'-oligoadenylate synthetase 1 domain-containing protein</fullName>
    </recommendedName>
</protein>
<evidence type="ECO:0000259" key="2">
    <source>
        <dbReference type="Pfam" id="PF10421"/>
    </source>
</evidence>
<dbReference type="Gene3D" id="1.10.1410.20">
    <property type="entry name" value="2'-5'-oligoadenylate synthetase 1, domain 2"/>
    <property type="match status" value="1"/>
</dbReference>
<accession>A0A226DT65</accession>
<dbReference type="GO" id="GO:0005829">
    <property type="term" value="C:cytosol"/>
    <property type="evidence" value="ECO:0007669"/>
    <property type="project" value="TreeGrafter"/>
</dbReference>
<comment type="caution">
    <text evidence="3">The sequence shown here is derived from an EMBL/GenBank/DDBJ whole genome shotgun (WGS) entry which is preliminary data.</text>
</comment>
<dbReference type="PANTHER" id="PTHR11258">
    <property type="entry name" value="2-5 OLIGOADENYLATE SYNTHETASE"/>
    <property type="match status" value="1"/>
</dbReference>
<name>A0A226DT65_FOLCA</name>
<dbReference type="InterPro" id="IPR043519">
    <property type="entry name" value="NT_sf"/>
</dbReference>